<evidence type="ECO:0000256" key="8">
    <source>
        <dbReference type="ARBA" id="ARBA00022741"/>
    </source>
</evidence>
<dbReference type="GO" id="GO:0016301">
    <property type="term" value="F:kinase activity"/>
    <property type="evidence" value="ECO:0007669"/>
    <property type="project" value="UniProtKB-KW"/>
</dbReference>
<dbReference type="Pfam" id="PF06293">
    <property type="entry name" value="Kdo"/>
    <property type="match status" value="1"/>
</dbReference>
<dbReference type="NCBIfam" id="NF002475">
    <property type="entry name" value="PRK01723.1"/>
    <property type="match status" value="1"/>
</dbReference>
<name>A0ABU3STX1_9ALTE</name>
<dbReference type="InterPro" id="IPR011009">
    <property type="entry name" value="Kinase-like_dom_sf"/>
</dbReference>
<keyword evidence="11 15" id="KW-0448">Lipopolysaccharide biosynthesis</keyword>
<evidence type="ECO:0000256" key="3">
    <source>
        <dbReference type="ARBA" id="ARBA00010327"/>
    </source>
</evidence>
<dbReference type="SUPFAM" id="SSF56112">
    <property type="entry name" value="Protein kinase-like (PK-like)"/>
    <property type="match status" value="1"/>
</dbReference>
<evidence type="ECO:0000256" key="11">
    <source>
        <dbReference type="ARBA" id="ARBA00022985"/>
    </source>
</evidence>
<protein>
    <recommendedName>
        <fullName evidence="13 15">3-deoxy-D-manno-octulosonic acid kinase</fullName>
        <shortName evidence="15">Kdo kinase</shortName>
        <ecNumber evidence="4 15">2.7.1.166</ecNumber>
    </recommendedName>
</protein>
<keyword evidence="6 15" id="KW-0997">Cell inner membrane</keyword>
<comment type="pathway">
    <text evidence="2 15">Bacterial outer membrane biogenesis; LPS core biosynthesis.</text>
</comment>
<evidence type="ECO:0000256" key="13">
    <source>
        <dbReference type="ARBA" id="ARBA00029511"/>
    </source>
</evidence>
<evidence type="ECO:0000256" key="14">
    <source>
        <dbReference type="ARBA" id="ARBA00034417"/>
    </source>
</evidence>
<dbReference type="RefSeq" id="WP_316025129.1">
    <property type="nucleotide sequence ID" value="NZ_JAWDIO010000002.1"/>
</dbReference>
<sequence>MAKATGRGTTYFFEHQSKQFVLRHYLRGGLIGKVLDQQYVYTGLQRTRAWQEFTLLKHMTSLGLPCPTPIAAHIKKIGIYYRADIILSKIPQANDLYNLLQSTHIDSEIWRHIGQTIAKFHRQQVYHHDLNIHNIMLDASNQAWLIDFDKCSIKHGNKWKKANLARLHRSFEKEKANKGIEWSNSDWQHLLAGYHLT</sequence>
<evidence type="ECO:0000313" key="17">
    <source>
        <dbReference type="Proteomes" id="UP001247805"/>
    </source>
</evidence>
<evidence type="ECO:0000256" key="2">
    <source>
        <dbReference type="ARBA" id="ARBA00004713"/>
    </source>
</evidence>
<comment type="similarity">
    <text evidence="3 15">Belongs to the protein kinase superfamily. KdkA/RfaP family.</text>
</comment>
<evidence type="ECO:0000313" key="16">
    <source>
        <dbReference type="EMBL" id="MDU0353458.1"/>
    </source>
</evidence>
<organism evidence="16 17">
    <name type="scientific">Paraglaciecola aquimarina</name>
    <dbReference type="NCBI Taxonomy" id="1235557"/>
    <lineage>
        <taxon>Bacteria</taxon>
        <taxon>Pseudomonadati</taxon>
        <taxon>Pseudomonadota</taxon>
        <taxon>Gammaproteobacteria</taxon>
        <taxon>Alteromonadales</taxon>
        <taxon>Alteromonadaceae</taxon>
        <taxon>Paraglaciecola</taxon>
    </lineage>
</organism>
<keyword evidence="5 15" id="KW-1003">Cell membrane</keyword>
<keyword evidence="12 15" id="KW-0472">Membrane</keyword>
<evidence type="ECO:0000256" key="10">
    <source>
        <dbReference type="ARBA" id="ARBA00022840"/>
    </source>
</evidence>
<comment type="catalytic activity">
    <reaction evidence="14 15">
        <text>an alpha-Kdo-(2-&gt;6)-lipid IVA + ATP = a 4-O-phospho-alpha-Kdo-(2-&gt;6)-lipid IVA + ADP + H(+)</text>
        <dbReference type="Rhea" id="RHEA:74271"/>
        <dbReference type="ChEBI" id="CHEBI:15378"/>
        <dbReference type="ChEBI" id="CHEBI:30616"/>
        <dbReference type="ChEBI" id="CHEBI:176428"/>
        <dbReference type="ChEBI" id="CHEBI:193140"/>
        <dbReference type="ChEBI" id="CHEBI:456216"/>
        <dbReference type="EC" id="2.7.1.166"/>
    </reaction>
</comment>
<reference evidence="16 17" key="1">
    <citation type="submission" date="2023-10" db="EMBL/GenBank/DDBJ databases">
        <title>Glaciecola aquimarina strain GGW-M5 nov., isolated from a coastal seawater.</title>
        <authorList>
            <person name="Bayburt H."/>
            <person name="Kim J.M."/>
            <person name="Choi B.J."/>
            <person name="Jeon C.O."/>
        </authorList>
    </citation>
    <scope>NUCLEOTIDE SEQUENCE [LARGE SCALE GENOMIC DNA]</scope>
    <source>
        <strain evidence="16 17">KCTC 32108</strain>
    </source>
</reference>
<dbReference type="EC" id="2.7.1.166" evidence="4 15"/>
<evidence type="ECO:0000256" key="12">
    <source>
        <dbReference type="ARBA" id="ARBA00023136"/>
    </source>
</evidence>
<keyword evidence="9 15" id="KW-0418">Kinase</keyword>
<evidence type="ECO:0000256" key="7">
    <source>
        <dbReference type="ARBA" id="ARBA00022679"/>
    </source>
</evidence>
<gene>
    <name evidence="15" type="primary">kdkA</name>
    <name evidence="16" type="ORF">RS130_05540</name>
</gene>
<evidence type="ECO:0000256" key="9">
    <source>
        <dbReference type="ARBA" id="ARBA00022777"/>
    </source>
</evidence>
<accession>A0ABU3STX1</accession>
<evidence type="ECO:0000256" key="15">
    <source>
        <dbReference type="HAMAP-Rule" id="MF_00521"/>
    </source>
</evidence>
<evidence type="ECO:0000256" key="5">
    <source>
        <dbReference type="ARBA" id="ARBA00022475"/>
    </source>
</evidence>
<dbReference type="Gene3D" id="1.10.510.10">
    <property type="entry name" value="Transferase(Phosphotransferase) domain 1"/>
    <property type="match status" value="1"/>
</dbReference>
<keyword evidence="10 15" id="KW-0067">ATP-binding</keyword>
<feature type="active site" evidence="15">
    <location>
        <position position="129"/>
    </location>
</feature>
<keyword evidence="7 15" id="KW-0808">Transferase</keyword>
<comment type="caution">
    <text evidence="16">The sequence shown here is derived from an EMBL/GenBank/DDBJ whole genome shotgun (WGS) entry which is preliminary data.</text>
</comment>
<evidence type="ECO:0000256" key="1">
    <source>
        <dbReference type="ARBA" id="ARBA00004515"/>
    </source>
</evidence>
<keyword evidence="17" id="KW-1185">Reference proteome</keyword>
<dbReference type="Proteomes" id="UP001247805">
    <property type="component" value="Unassembled WGS sequence"/>
</dbReference>
<comment type="subcellular location">
    <subcellularLocation>
        <location evidence="1 15">Cell inner membrane</location>
        <topology evidence="1 15">Peripheral membrane protein</topology>
        <orientation evidence="1 15">Cytoplasmic side</orientation>
    </subcellularLocation>
</comment>
<comment type="function">
    <text evidence="15">Catalyzes the ATP-dependent phosphorylation of the 3-deoxy-D-manno-octulosonic acid (Kdo) residue in Kdo-lipid IV(A) at the 4-OH position.</text>
</comment>
<proteinExistence type="inferred from homology"/>
<evidence type="ECO:0000256" key="4">
    <source>
        <dbReference type="ARBA" id="ARBA00011988"/>
    </source>
</evidence>
<dbReference type="InterPro" id="IPR022826">
    <property type="entry name" value="KDO_kinase"/>
</dbReference>
<evidence type="ECO:0000256" key="6">
    <source>
        <dbReference type="ARBA" id="ARBA00022519"/>
    </source>
</evidence>
<keyword evidence="8 15" id="KW-0547">Nucleotide-binding</keyword>
<dbReference type="EMBL" id="JAWDIO010000002">
    <property type="protein sequence ID" value="MDU0353458.1"/>
    <property type="molecule type" value="Genomic_DNA"/>
</dbReference>
<dbReference type="HAMAP" id="MF_00521">
    <property type="entry name" value="KDO_kinase"/>
    <property type="match status" value="1"/>
</dbReference>